<organism evidence="3 4">
    <name type="scientific">Candidatus Amunia macphersoniae</name>
    <dbReference type="NCBI Taxonomy" id="3127014"/>
    <lineage>
        <taxon>Bacteria</taxon>
        <taxon>Bacillati</taxon>
        <taxon>Candidatus Dormiibacterota</taxon>
        <taxon>Candidatus Dormibacteria</taxon>
        <taxon>Candidatus Aeolococcales</taxon>
        <taxon>Candidatus Aeolococcaceae</taxon>
        <taxon>Candidatus Amunia</taxon>
    </lineage>
</organism>
<evidence type="ECO:0000313" key="4">
    <source>
        <dbReference type="Proteomes" id="UP000614410"/>
    </source>
</evidence>
<dbReference type="Gene3D" id="2.60.40.10">
    <property type="entry name" value="Immunoglobulins"/>
    <property type="match status" value="1"/>
</dbReference>
<feature type="domain" description="Bacterial Ig-like" evidence="2">
    <location>
        <begin position="916"/>
        <end position="1003"/>
    </location>
</feature>
<dbReference type="InterPro" id="IPR006626">
    <property type="entry name" value="PbH1"/>
</dbReference>
<feature type="region of interest" description="Disordered" evidence="1">
    <location>
        <begin position="872"/>
        <end position="920"/>
    </location>
</feature>
<dbReference type="InterPro" id="IPR013783">
    <property type="entry name" value="Ig-like_fold"/>
</dbReference>
<name>A0A934KPR4_9BACT</name>
<feature type="compositionally biased region" description="Pro residues" evidence="1">
    <location>
        <begin position="897"/>
        <end position="908"/>
    </location>
</feature>
<evidence type="ECO:0000313" key="3">
    <source>
        <dbReference type="EMBL" id="MBJ7608972.1"/>
    </source>
</evidence>
<sequence>MASGAVTITGTSITDAPLVAVALSYEGPETPVPAATLTGLTITHAGFSGAPAIQVAGNAYQYSTLTIQNNTIVNSGNGGAGYPAMSLNRAPVDFGSLISGNQGRDNYLDAISCAWCSAGSDISWVGPTNSSSLHPLGYVLEAGFPLHGNTMTVPANGVVKMISGGITGGRVVSTAGGAIFTSLADNSVAALTCPSVLVKSCTPSPGDWDGLYYTGAHQSGPVFALSGVTIRYAAVGVDIEFPNQTLPPGAVGGDAALSNVVFEHDHGAVAGVLASVAIDGGSVSDITTNSNPAYPTYPPQSAAGFGVDVSGNVRVTGVVLRNVQGIGIGTRGDATVTGNSLDHVATDTSVAIGAQGDGSPSPPQVLAIHNNTITNSGKPSAPSAAIALSYVTGDIGSIVSGNQASGNSVDGIGLTSVIDPTSLTWISVTNSSTLHPLGYFGTLTMEGRVTLTIPAGAVVKGVITIHGGRLDASAGGATFASPGDDTVAPSTCSPSASPDCIGMYRDSNLITVSADSSGHLGDAAISNASMRNSLDPAGVRCGAVVSATSRATSTVGSSAYGVVLSGVTIVDCNTALDIHDTPTSVTGGSMTGGGRGIDSTGPSLSVTGVHFSNMYSGVEFAAPGAGSSVAVSDSAFDHVRYGVDVGATSVTVNHSTFTNGNQPVMVSGSPSAPTNVDLSKDFLGNTGASNTVDSISLSLVTITKSFTWQAATNSVIVHPLYFVAAGRIIIEDATMTMPANTSFPVSTDNFRYAALAFYGGMLDARAGGNVFGGGSCPRTGTCNWAGISLGSSLQSNNPPATAALVGASIEGADVGISTVSGASATLTCSQLSGNVTGASSNSAGITISQSNLTGQTHTGADVAAGVATDARNNWWGQPQGPRPGQKSGPVDATSPLGAPPACAPPPPFQTTTTTSVTGSPNPAVISQTITITASISPIPDGGTVAFSDDGASFYSCGAVPVDLSNGTATCTTTYNNPGSHYFVARYSSDGDYAASNGSTTEKVNADTSPDTVYTTLASPQRMEDTRTDGKRLAAGGTVDVQVAGGTTGVPIGATSVVLNVTSVNNTGTGYLQVYPRGTSSPASAVNYYFDNQVTMDLATVPVDALTGMVTVKSSMPDDVVVDEFGYYQPGSGTAGRYTPLQPQRLCDTRGGSFQGCPGASTQQAGSVLHVQVTSPYGQPSGVTAVVLNVTVADAPNAGWVQAYKHGGARPVSPPTSNVNFNGASPRFQGNPCSADGTGPSDCQITANRVIVPVDSTGGVDIYTSQGPLDLIVDLNGVFTDGTASSGQTFHAITETRLRDTRSIYQPAPIGPHGSLQVQVAGTGAGNTFIPSEATAVVLTVTVDKTYSSWSPPHNSGPSSGFLTVYPGSYPSSPPPPPLASDLNFPPSSIVPAQVYATIGNGYVTIYNGSDNYIDVIVDAYGYFH</sequence>
<protein>
    <submittedName>
        <fullName evidence="3">Ig-like domain repeat protein</fullName>
    </submittedName>
</protein>
<dbReference type="InterPro" id="IPR032109">
    <property type="entry name" value="Big_3_5"/>
</dbReference>
<proteinExistence type="predicted"/>
<dbReference type="SMART" id="SM00710">
    <property type="entry name" value="PbH1"/>
    <property type="match status" value="14"/>
</dbReference>
<dbReference type="EMBL" id="JAEKNN010000026">
    <property type="protein sequence ID" value="MBJ7608972.1"/>
    <property type="molecule type" value="Genomic_DNA"/>
</dbReference>
<dbReference type="Proteomes" id="UP000614410">
    <property type="component" value="Unassembled WGS sequence"/>
</dbReference>
<evidence type="ECO:0000256" key="1">
    <source>
        <dbReference type="SAM" id="MobiDB-lite"/>
    </source>
</evidence>
<dbReference type="Pfam" id="PF16640">
    <property type="entry name" value="Big_3_5"/>
    <property type="match status" value="1"/>
</dbReference>
<reference evidence="3 4" key="1">
    <citation type="submission" date="2020-10" db="EMBL/GenBank/DDBJ databases">
        <title>Ca. Dormibacterota MAGs.</title>
        <authorList>
            <person name="Montgomery K."/>
        </authorList>
    </citation>
    <scope>NUCLEOTIDE SEQUENCE [LARGE SCALE GENOMIC DNA]</scope>
    <source>
        <strain evidence="3">Mitchell_Peninsula_5</strain>
    </source>
</reference>
<gene>
    <name evidence="3" type="ORF">JF887_06020</name>
</gene>
<comment type="caution">
    <text evidence="3">The sequence shown here is derived from an EMBL/GenBank/DDBJ whole genome shotgun (WGS) entry which is preliminary data.</text>
</comment>
<accession>A0A934KPR4</accession>
<feature type="compositionally biased region" description="Low complexity" evidence="1">
    <location>
        <begin position="909"/>
        <end position="920"/>
    </location>
</feature>
<evidence type="ECO:0000259" key="2">
    <source>
        <dbReference type="Pfam" id="PF16640"/>
    </source>
</evidence>